<reference evidence="2 3" key="1">
    <citation type="submission" date="2021-08" db="EMBL/GenBank/DDBJ databases">
        <authorList>
            <person name="Peeters C."/>
        </authorList>
    </citation>
    <scope>NUCLEOTIDE SEQUENCE [LARGE SCALE GENOMIC DNA]</scope>
    <source>
        <strain evidence="2 3">LMG 23994</strain>
    </source>
</reference>
<evidence type="ECO:0000313" key="2">
    <source>
        <dbReference type="EMBL" id="CAG9187458.1"/>
    </source>
</evidence>
<name>A0ABN7ZPF6_9BURK</name>
<evidence type="ECO:0000256" key="1">
    <source>
        <dbReference type="SAM" id="MobiDB-lite"/>
    </source>
</evidence>
<organism evidence="2 3">
    <name type="scientific">Cupriavidus pinatubonensis</name>
    <dbReference type="NCBI Taxonomy" id="248026"/>
    <lineage>
        <taxon>Bacteria</taxon>
        <taxon>Pseudomonadati</taxon>
        <taxon>Pseudomonadota</taxon>
        <taxon>Betaproteobacteria</taxon>
        <taxon>Burkholderiales</taxon>
        <taxon>Burkholderiaceae</taxon>
        <taxon>Cupriavidus</taxon>
    </lineage>
</organism>
<accession>A0ABN7ZPF6</accession>
<comment type="caution">
    <text evidence="2">The sequence shown here is derived from an EMBL/GenBank/DDBJ whole genome shotgun (WGS) entry which is preliminary data.</text>
</comment>
<feature type="region of interest" description="Disordered" evidence="1">
    <location>
        <begin position="1"/>
        <end position="26"/>
    </location>
</feature>
<sequence>MSVAPLATDANVKAQRSVNAGGTPIGQHDTLIDRLGVLGNREREQGRGL</sequence>
<gene>
    <name evidence="2" type="ORF">LMG23994_06903</name>
</gene>
<dbReference type="RefSeq" id="WP_224010806.1">
    <property type="nucleotide sequence ID" value="NZ_CAJZAF010000073.1"/>
</dbReference>
<dbReference type="EMBL" id="CAJZAF010000073">
    <property type="protein sequence ID" value="CAG9187458.1"/>
    <property type="molecule type" value="Genomic_DNA"/>
</dbReference>
<keyword evidence="3" id="KW-1185">Reference proteome</keyword>
<protein>
    <submittedName>
        <fullName evidence="2">Uncharacterized protein</fullName>
    </submittedName>
</protein>
<proteinExistence type="predicted"/>
<evidence type="ECO:0000313" key="3">
    <source>
        <dbReference type="Proteomes" id="UP000701702"/>
    </source>
</evidence>
<dbReference type="Proteomes" id="UP000701702">
    <property type="component" value="Unassembled WGS sequence"/>
</dbReference>